<evidence type="ECO:0000256" key="8">
    <source>
        <dbReference type="ARBA" id="ARBA00022857"/>
    </source>
</evidence>
<comment type="catalytic activity">
    <reaction evidence="11">
        <text>L-homoserine + NADP(+) = L-aspartate 4-semialdehyde + NADPH + H(+)</text>
        <dbReference type="Rhea" id="RHEA:15761"/>
        <dbReference type="ChEBI" id="CHEBI:15378"/>
        <dbReference type="ChEBI" id="CHEBI:57476"/>
        <dbReference type="ChEBI" id="CHEBI:57783"/>
        <dbReference type="ChEBI" id="CHEBI:58349"/>
        <dbReference type="ChEBI" id="CHEBI:537519"/>
        <dbReference type="EC" id="1.1.1.3"/>
    </reaction>
</comment>
<feature type="region of interest" description="Disordered" evidence="13">
    <location>
        <begin position="749"/>
        <end position="807"/>
    </location>
</feature>
<comment type="caution">
    <text evidence="15">The sequence shown here is derived from an EMBL/GenBank/DDBJ whole genome shotgun (WGS) entry which is preliminary data.</text>
</comment>
<dbReference type="Pfam" id="PF01842">
    <property type="entry name" value="ACT"/>
    <property type="match status" value="1"/>
</dbReference>
<dbReference type="NCBIfam" id="NF004976">
    <property type="entry name" value="PRK06349.1"/>
    <property type="match status" value="1"/>
</dbReference>
<evidence type="ECO:0000256" key="9">
    <source>
        <dbReference type="ARBA" id="ARBA00023002"/>
    </source>
</evidence>
<dbReference type="AlphaFoldDB" id="A0AA35R966"/>
<keyword evidence="7 11" id="KW-0791">Threonine biosynthesis</keyword>
<dbReference type="PANTHER" id="PTHR43331">
    <property type="entry name" value="HOMOSERINE DEHYDROGENASE"/>
    <property type="match status" value="1"/>
</dbReference>
<dbReference type="InterPro" id="IPR019811">
    <property type="entry name" value="HDH_CS"/>
</dbReference>
<dbReference type="EMBL" id="CASHTH010000748">
    <property type="protein sequence ID" value="CAI8007154.1"/>
    <property type="molecule type" value="Genomic_DNA"/>
</dbReference>
<evidence type="ECO:0000313" key="15">
    <source>
        <dbReference type="EMBL" id="CAI8007154.1"/>
    </source>
</evidence>
<evidence type="ECO:0000259" key="14">
    <source>
        <dbReference type="PROSITE" id="PS51671"/>
    </source>
</evidence>
<comment type="similarity">
    <text evidence="3 12">Belongs to the homoserine dehydrogenase family.</text>
</comment>
<feature type="compositionally biased region" description="Basic and acidic residues" evidence="13">
    <location>
        <begin position="768"/>
        <end position="780"/>
    </location>
</feature>
<protein>
    <recommendedName>
        <fullName evidence="5 11">Homoserine dehydrogenase</fullName>
        <ecNumber evidence="4 11">1.1.1.3</ecNumber>
    </recommendedName>
</protein>
<dbReference type="Gene3D" id="3.30.70.260">
    <property type="match status" value="1"/>
</dbReference>
<dbReference type="GO" id="GO:0009088">
    <property type="term" value="P:threonine biosynthetic process"/>
    <property type="evidence" value="ECO:0007669"/>
    <property type="project" value="UniProtKB-KW"/>
</dbReference>
<dbReference type="Gene3D" id="3.30.360.10">
    <property type="entry name" value="Dihydrodipicolinate Reductase, domain 2"/>
    <property type="match status" value="1"/>
</dbReference>
<evidence type="ECO:0000256" key="4">
    <source>
        <dbReference type="ARBA" id="ARBA00013213"/>
    </source>
</evidence>
<dbReference type="InterPro" id="IPR002912">
    <property type="entry name" value="ACT_dom"/>
</dbReference>
<proteinExistence type="inferred from homology"/>
<dbReference type="CDD" id="cd04881">
    <property type="entry name" value="ACT_HSDH-Hom"/>
    <property type="match status" value="1"/>
</dbReference>
<evidence type="ECO:0000256" key="7">
    <source>
        <dbReference type="ARBA" id="ARBA00022697"/>
    </source>
</evidence>
<evidence type="ECO:0000256" key="10">
    <source>
        <dbReference type="ARBA" id="ARBA00023167"/>
    </source>
</evidence>
<dbReference type="InterPro" id="IPR045865">
    <property type="entry name" value="ACT-like_dom_sf"/>
</dbReference>
<dbReference type="PROSITE" id="PS51257">
    <property type="entry name" value="PROKAR_LIPOPROTEIN"/>
    <property type="match status" value="1"/>
</dbReference>
<dbReference type="Proteomes" id="UP001174909">
    <property type="component" value="Unassembled WGS sequence"/>
</dbReference>
<dbReference type="GO" id="GO:0050661">
    <property type="term" value="F:NADP binding"/>
    <property type="evidence" value="ECO:0007669"/>
    <property type="project" value="InterPro"/>
</dbReference>
<dbReference type="GO" id="GO:0009086">
    <property type="term" value="P:methionine biosynthetic process"/>
    <property type="evidence" value="ECO:0007669"/>
    <property type="project" value="UniProtKB-KW"/>
</dbReference>
<dbReference type="Gene3D" id="3.40.50.720">
    <property type="entry name" value="NAD(P)-binding Rossmann-like Domain"/>
    <property type="match status" value="1"/>
</dbReference>
<dbReference type="SUPFAM" id="SSF55021">
    <property type="entry name" value="ACT-like"/>
    <property type="match status" value="1"/>
</dbReference>
<feature type="domain" description="ACT" evidence="14">
    <location>
        <begin position="356"/>
        <end position="435"/>
    </location>
</feature>
<dbReference type="InterPro" id="IPR036291">
    <property type="entry name" value="NAD(P)-bd_dom_sf"/>
</dbReference>
<feature type="compositionally biased region" description="Basic and acidic residues" evidence="13">
    <location>
        <begin position="718"/>
        <end position="729"/>
    </location>
</feature>
<accession>A0AA35R966</accession>
<comment type="pathway">
    <text evidence="2 11">Amino-acid biosynthesis; L-methionine biosynthesis via de novo pathway; L-homoserine from L-aspartate: step 3/3.</text>
</comment>
<evidence type="ECO:0000256" key="2">
    <source>
        <dbReference type="ARBA" id="ARBA00005062"/>
    </source>
</evidence>
<evidence type="ECO:0000313" key="16">
    <source>
        <dbReference type="Proteomes" id="UP001174909"/>
    </source>
</evidence>
<dbReference type="PANTHER" id="PTHR43331:SF1">
    <property type="entry name" value="HOMOSERINE DEHYDROGENASE"/>
    <property type="match status" value="1"/>
</dbReference>
<dbReference type="PROSITE" id="PS01042">
    <property type="entry name" value="HOMOSER_DHGENASE"/>
    <property type="match status" value="1"/>
</dbReference>
<evidence type="ECO:0000256" key="1">
    <source>
        <dbReference type="ARBA" id="ARBA00005056"/>
    </source>
</evidence>
<dbReference type="GO" id="GO:0006094">
    <property type="term" value="P:gluconeogenesis"/>
    <property type="evidence" value="ECO:0007669"/>
    <property type="project" value="InterPro"/>
</dbReference>
<organism evidence="15 16">
    <name type="scientific">Geodia barretti</name>
    <name type="common">Barrett's horny sponge</name>
    <dbReference type="NCBI Taxonomy" id="519541"/>
    <lineage>
        <taxon>Eukaryota</taxon>
        <taxon>Metazoa</taxon>
        <taxon>Porifera</taxon>
        <taxon>Demospongiae</taxon>
        <taxon>Heteroscleromorpha</taxon>
        <taxon>Tetractinellida</taxon>
        <taxon>Astrophorina</taxon>
        <taxon>Geodiidae</taxon>
        <taxon>Geodia</taxon>
    </lineage>
</organism>
<dbReference type="GO" id="GO:0004412">
    <property type="term" value="F:homoserine dehydrogenase activity"/>
    <property type="evidence" value="ECO:0007669"/>
    <property type="project" value="UniProtKB-EC"/>
</dbReference>
<evidence type="ECO:0000256" key="3">
    <source>
        <dbReference type="ARBA" id="ARBA00006753"/>
    </source>
</evidence>
<comment type="pathway">
    <text evidence="1 11">Amino-acid biosynthesis; L-threonine biosynthesis; L-threonine from L-aspartate: step 3/5.</text>
</comment>
<evidence type="ECO:0000256" key="12">
    <source>
        <dbReference type="RuleBase" id="RU004171"/>
    </source>
</evidence>
<dbReference type="EC" id="1.1.1.3" evidence="4 11"/>
<feature type="compositionally biased region" description="Basic and acidic residues" evidence="13">
    <location>
        <begin position="790"/>
        <end position="800"/>
    </location>
</feature>
<dbReference type="SUPFAM" id="SSF56655">
    <property type="entry name" value="Carbohydrate phosphatase"/>
    <property type="match status" value="1"/>
</dbReference>
<dbReference type="SUPFAM" id="SSF55347">
    <property type="entry name" value="Glyceraldehyde-3-phosphate dehydrogenase-like, C-terminal domain"/>
    <property type="match status" value="1"/>
</dbReference>
<dbReference type="FunFam" id="3.30.360.10:FF:000005">
    <property type="entry name" value="Homoserine dehydrogenase"/>
    <property type="match status" value="1"/>
</dbReference>
<keyword evidence="16" id="KW-1185">Reference proteome</keyword>
<feature type="region of interest" description="Disordered" evidence="13">
    <location>
        <begin position="663"/>
        <end position="732"/>
    </location>
</feature>
<evidence type="ECO:0000256" key="6">
    <source>
        <dbReference type="ARBA" id="ARBA00022605"/>
    </source>
</evidence>
<dbReference type="InterPro" id="IPR001342">
    <property type="entry name" value="HDH_cat"/>
</dbReference>
<keyword evidence="9 11" id="KW-0560">Oxidoreductase</keyword>
<dbReference type="InterPro" id="IPR005106">
    <property type="entry name" value="Asp/hSer_DH_NAD-bd"/>
</dbReference>
<dbReference type="PROSITE" id="PS51671">
    <property type="entry name" value="ACT"/>
    <property type="match status" value="1"/>
</dbReference>
<evidence type="ECO:0000256" key="11">
    <source>
        <dbReference type="RuleBase" id="RU000579"/>
    </source>
</evidence>
<keyword evidence="6 11" id="KW-0028">Amino-acid biosynthesis</keyword>
<dbReference type="InterPro" id="IPR004464">
    <property type="entry name" value="FBPase_class-2/SBPase"/>
</dbReference>
<dbReference type="GO" id="GO:0042132">
    <property type="term" value="F:fructose 1,6-bisphosphate 1-phosphatase activity"/>
    <property type="evidence" value="ECO:0007669"/>
    <property type="project" value="InterPro"/>
</dbReference>
<dbReference type="Gene3D" id="3.30.540.10">
    <property type="entry name" value="Fructose-1,6-Bisphosphatase, subunit A, domain 1"/>
    <property type="match status" value="1"/>
</dbReference>
<sequence length="807" mass="84946">MPEPLRIAIAGLGTVGCGVLALLRDNAALLEQRTGRSIEVVAVSARDKGKDRGVALDGLEWRDDARALAALPAVDVVVELIGGSEGTARALSEAALAHGKHLVTANKALLAHHGAALAEAAQRAHRHLGYEAAVAGGIPIVKALREGLAGNRLGGVYGILNGTCNYIMTAMHESVRAGQAREFESVLHEAQELGYAEADPSTDIDGIDAAHKLAILASVVFGCPVDFDAVHVEGIRHVSALDIGFAIELGYRVKLLGIARAGEDGITQRVHPCMIREAAPIARVDGVFNAVVAEGDRIGSALFEGPGAGAGPTASAVVADLVDIARGQIMPAFPAAFEGAQRAAARPMDHHVGAYYIRLMVVDRPGVIAGIAACLRDEQVSVEAMLQRGRNPGELVPVVLTTHESDEAAVEERMAAEEIISLDRNLALDAVRVTEAAARAAARLIGRGDEMAADQAAVDAMRRGLNALDIAGTVVIGEGERDEAPMLYIGETVGTGKGPSLDVALDPLEGTTICATGGPNALAVLAMAEKGGFLAAPDTYMDKIAVGDGLPDELVDLDDPPATTLAKLAKAKACDVNELTVLILDRPRHEELIAKVRETQARIQLIRDGDVAGVIATTRLNRTVDIYIGIGGAPEGVLAAAALRCIGGQMMGRLVFRNDDEEARPQDGRHRLGPQVHPARARGRQRDVLRDRGDRRRHAARRLASPQRRADQLGGHALPDRHPAHDRGRARLCPRTRAGRHVMCLGVTPSPGLSSTAYPPLPVPLPPEGRRGNRTADARRSLSAPGGGEGRGEVGDDARHAQRRMGR</sequence>
<keyword evidence="10 11" id="KW-0486">Methionine biosynthesis</keyword>
<feature type="compositionally biased region" description="Basic and acidic residues" evidence="13">
    <location>
        <begin position="684"/>
        <end position="694"/>
    </location>
</feature>
<dbReference type="Pfam" id="PF03320">
    <property type="entry name" value="FBPase_glpX"/>
    <property type="match status" value="1"/>
</dbReference>
<dbReference type="SUPFAM" id="SSF51735">
    <property type="entry name" value="NAD(P)-binding Rossmann-fold domains"/>
    <property type="match status" value="1"/>
</dbReference>
<reference evidence="15" key="1">
    <citation type="submission" date="2023-03" db="EMBL/GenBank/DDBJ databases">
        <authorList>
            <person name="Steffen K."/>
            <person name="Cardenas P."/>
        </authorList>
    </citation>
    <scope>NUCLEOTIDE SEQUENCE</scope>
</reference>
<dbReference type="GO" id="GO:0006071">
    <property type="term" value="P:glycerol metabolic process"/>
    <property type="evidence" value="ECO:0007669"/>
    <property type="project" value="InterPro"/>
</dbReference>
<dbReference type="Pfam" id="PF03447">
    <property type="entry name" value="NAD_binding_3"/>
    <property type="match status" value="1"/>
</dbReference>
<gene>
    <name evidence="15" type="ORF">GBAR_LOCUS5072</name>
</gene>
<dbReference type="Pfam" id="PF00742">
    <property type="entry name" value="Homoserine_dh"/>
    <property type="match status" value="1"/>
</dbReference>
<dbReference type="NCBIfam" id="TIGR00330">
    <property type="entry name" value="glpX"/>
    <property type="match status" value="1"/>
</dbReference>
<name>A0AA35R966_GEOBA</name>
<evidence type="ECO:0000256" key="13">
    <source>
        <dbReference type="SAM" id="MobiDB-lite"/>
    </source>
</evidence>
<keyword evidence="8 11" id="KW-0521">NADP</keyword>
<evidence type="ECO:0000256" key="5">
    <source>
        <dbReference type="ARBA" id="ARBA00013376"/>
    </source>
</evidence>